<dbReference type="AlphaFoldDB" id="A0A410M904"/>
<feature type="coiled-coil region" evidence="1">
    <location>
        <begin position="12"/>
        <end position="213"/>
    </location>
</feature>
<dbReference type="Proteomes" id="UP000287756">
    <property type="component" value="Chromosome"/>
</dbReference>
<evidence type="ECO:0000313" key="2">
    <source>
        <dbReference type="EMBL" id="QAS51177.1"/>
    </source>
</evidence>
<name>A0A410M904_9BACI</name>
<feature type="coiled-coil region" evidence="1">
    <location>
        <begin position="260"/>
        <end position="364"/>
    </location>
</feature>
<evidence type="ECO:0000313" key="3">
    <source>
        <dbReference type="Proteomes" id="UP000287756"/>
    </source>
</evidence>
<protein>
    <submittedName>
        <fullName evidence="2">Uncharacterized protein</fullName>
    </submittedName>
</protein>
<accession>A0A410M904</accession>
<dbReference type="RefSeq" id="WP_128522937.1">
    <property type="nucleotide sequence ID" value="NZ_CP026118.1"/>
</dbReference>
<evidence type="ECO:0000256" key="1">
    <source>
        <dbReference type="SAM" id="Coils"/>
    </source>
</evidence>
<gene>
    <name evidence="2" type="ORF">HLI_02620</name>
</gene>
<reference evidence="2 3" key="1">
    <citation type="submission" date="2018-01" db="EMBL/GenBank/DDBJ databases">
        <title>The whole genome sequencing and assembly of Halobacillus litoralis ERB031 strain.</title>
        <authorList>
            <person name="Lee S.-J."/>
            <person name="Park M.-K."/>
            <person name="Kim J.-Y."/>
            <person name="Lee Y.-J."/>
            <person name="Yi H."/>
            <person name="Bahn Y.-S."/>
            <person name="Kim J.F."/>
            <person name="Lee D.-W."/>
        </authorList>
    </citation>
    <scope>NUCLEOTIDE SEQUENCE [LARGE SCALE GENOMIC DNA]</scope>
    <source>
        <strain evidence="2 3">ERB 031</strain>
    </source>
</reference>
<sequence length="437" mass="52337">MEKNTVLLQQKIIHFKSELAKYKEKVKDYQENYHYALLEKLKKENADLIEEQEELKRDRNVSIQEANKRMQGLEQQLSNVKRLQEKQVQETELWKEKANRFQEDYRETSQRVVDLQKEASSLQYRLKKQEDELEKRNEELYQQKQHFEKTEDDYCSRIEEYEAISQNLKERLEEADGIIIEVKAKNEEQDYHLKQLTEEINVLEDKNETLSVDARSYYHQVKRLGNLLSEAEVELKEQKSFLCEAQEEWKEKELTFQQKAKTWDEEKRTYEKNKNEWTEKLSQRDKKLDELKQAYDQLKNQQQEWKDAERTHQEQAKAWAKERQKYEKQQKDLNVKLDKKAGLINDLKQANEQLKKQNEKILGVFPEEGSGEESGSEDILSLLDQEIKKLLGQTFEYEEELDSKIVFMTALENKVEQLGEEILALEVEESKNGHSKE</sequence>
<proteinExistence type="predicted"/>
<organism evidence="2 3">
    <name type="scientific">Halobacillus litoralis</name>
    <dbReference type="NCBI Taxonomy" id="45668"/>
    <lineage>
        <taxon>Bacteria</taxon>
        <taxon>Bacillati</taxon>
        <taxon>Bacillota</taxon>
        <taxon>Bacilli</taxon>
        <taxon>Bacillales</taxon>
        <taxon>Bacillaceae</taxon>
        <taxon>Halobacillus</taxon>
    </lineage>
</organism>
<dbReference type="KEGG" id="hli:HLI_02620"/>
<dbReference type="EMBL" id="CP026118">
    <property type="protein sequence ID" value="QAS51177.1"/>
    <property type="molecule type" value="Genomic_DNA"/>
</dbReference>
<keyword evidence="1" id="KW-0175">Coiled coil</keyword>
<dbReference type="OrthoDB" id="2456765at2"/>